<dbReference type="OrthoDB" id="4481859at2"/>
<dbReference type="GO" id="GO:0046464">
    <property type="term" value="P:acylglycerol catabolic process"/>
    <property type="evidence" value="ECO:0007669"/>
    <property type="project" value="TreeGrafter"/>
</dbReference>
<proteinExistence type="predicted"/>
<name>A0A1H1UAN2_9ACTN</name>
<dbReference type="Gene3D" id="3.40.50.1820">
    <property type="entry name" value="alpha/beta hydrolase"/>
    <property type="match status" value="1"/>
</dbReference>
<dbReference type="InterPro" id="IPR000073">
    <property type="entry name" value="AB_hydrolase_1"/>
</dbReference>
<dbReference type="InterPro" id="IPR050266">
    <property type="entry name" value="AB_hydrolase_sf"/>
</dbReference>
<evidence type="ECO:0000313" key="2">
    <source>
        <dbReference type="EMBL" id="SDS69480.1"/>
    </source>
</evidence>
<dbReference type="InterPro" id="IPR029058">
    <property type="entry name" value="AB_hydrolase_fold"/>
</dbReference>
<dbReference type="AlphaFoldDB" id="A0A1H1UAN2"/>
<dbReference type="PRINTS" id="PR00111">
    <property type="entry name" value="ABHYDROLASE"/>
</dbReference>
<dbReference type="RefSeq" id="WP_091525564.1">
    <property type="nucleotide sequence ID" value="NZ_LT629772.1"/>
</dbReference>
<dbReference type="PANTHER" id="PTHR43798">
    <property type="entry name" value="MONOACYLGLYCEROL LIPASE"/>
    <property type="match status" value="1"/>
</dbReference>
<organism evidence="2 3">
    <name type="scientific">Microlunatus soli</name>
    <dbReference type="NCBI Taxonomy" id="630515"/>
    <lineage>
        <taxon>Bacteria</taxon>
        <taxon>Bacillati</taxon>
        <taxon>Actinomycetota</taxon>
        <taxon>Actinomycetes</taxon>
        <taxon>Propionibacteriales</taxon>
        <taxon>Propionibacteriaceae</taxon>
        <taxon>Microlunatus</taxon>
    </lineage>
</organism>
<dbReference type="EMBL" id="LT629772">
    <property type="protein sequence ID" value="SDS69480.1"/>
    <property type="molecule type" value="Genomic_DNA"/>
</dbReference>
<evidence type="ECO:0000259" key="1">
    <source>
        <dbReference type="Pfam" id="PF00561"/>
    </source>
</evidence>
<dbReference type="GO" id="GO:0047372">
    <property type="term" value="F:monoacylglycerol lipase activity"/>
    <property type="evidence" value="ECO:0007669"/>
    <property type="project" value="TreeGrafter"/>
</dbReference>
<evidence type="ECO:0000313" key="3">
    <source>
        <dbReference type="Proteomes" id="UP000199103"/>
    </source>
</evidence>
<dbReference type="PRINTS" id="PR00412">
    <property type="entry name" value="EPOXHYDRLASE"/>
</dbReference>
<protein>
    <submittedName>
        <fullName evidence="2">Pimeloyl-ACP methyl ester carboxylesterase</fullName>
    </submittedName>
</protein>
<gene>
    <name evidence="2" type="ORF">SAMN04489812_2706</name>
</gene>
<dbReference type="Pfam" id="PF00561">
    <property type="entry name" value="Abhydrolase_1"/>
    <property type="match status" value="1"/>
</dbReference>
<keyword evidence="3" id="KW-1185">Reference proteome</keyword>
<sequence>MDARTRLVPPGSAETFVASGGGVFRVLRGESEGSGTPILLVHGGGSDNAAISWYRLIAEFARGRRVIAPDLPGFGYTAHVRLARSAAGMADQLAELLDRLQIDRVIVCGVSMGGEVVLQFALRHPERVEAVVAIAAGGLIEQWRGPLAHRLAWIGTLIPDPALIPMTALANRFVRSMINTMVRDPSTLPDVVVEEFAAEARRPRSGYAYSLYTRASIDRRRMTNNLLPRIHEIAAPTLLFHGADDPLVDPSGSKTAARLMPHARLDLVPDCGHWAQLEHHDRFLRTVTEFLVAPP</sequence>
<dbReference type="SUPFAM" id="SSF53474">
    <property type="entry name" value="alpha/beta-Hydrolases"/>
    <property type="match status" value="1"/>
</dbReference>
<dbReference type="InterPro" id="IPR000639">
    <property type="entry name" value="Epox_hydrolase-like"/>
</dbReference>
<feature type="domain" description="AB hydrolase-1" evidence="1">
    <location>
        <begin position="37"/>
        <end position="279"/>
    </location>
</feature>
<dbReference type="Proteomes" id="UP000199103">
    <property type="component" value="Chromosome I"/>
</dbReference>
<dbReference type="STRING" id="630515.SAMN04489812_2706"/>
<dbReference type="GO" id="GO:0016020">
    <property type="term" value="C:membrane"/>
    <property type="evidence" value="ECO:0007669"/>
    <property type="project" value="TreeGrafter"/>
</dbReference>
<dbReference type="PANTHER" id="PTHR43798:SF33">
    <property type="entry name" value="HYDROLASE, PUTATIVE (AFU_ORTHOLOGUE AFUA_2G14860)-RELATED"/>
    <property type="match status" value="1"/>
</dbReference>
<accession>A0A1H1UAN2</accession>
<reference evidence="2 3" key="1">
    <citation type="submission" date="2016-10" db="EMBL/GenBank/DDBJ databases">
        <authorList>
            <person name="de Groot N.N."/>
        </authorList>
    </citation>
    <scope>NUCLEOTIDE SEQUENCE [LARGE SCALE GENOMIC DNA]</scope>
    <source>
        <strain evidence="2 3">DSM 21800</strain>
    </source>
</reference>